<dbReference type="GO" id="GO:0032259">
    <property type="term" value="P:methylation"/>
    <property type="evidence" value="ECO:0007669"/>
    <property type="project" value="InterPro"/>
</dbReference>
<dbReference type="Gene3D" id="3.40.50.150">
    <property type="entry name" value="Vaccinia Virus protein VP39"/>
    <property type="match status" value="1"/>
</dbReference>
<dbReference type="EMBL" id="LAZR01037426">
    <property type="protein sequence ID" value="KKL22237.1"/>
    <property type="molecule type" value="Genomic_DNA"/>
</dbReference>
<evidence type="ECO:0000313" key="1">
    <source>
        <dbReference type="EMBL" id="KKL22237.1"/>
    </source>
</evidence>
<protein>
    <recommendedName>
        <fullName evidence="2">DNA methylase N-4/N-6 domain-containing protein</fullName>
    </recommendedName>
</protein>
<comment type="caution">
    <text evidence="1">The sequence shown here is derived from an EMBL/GenBank/DDBJ whole genome shotgun (WGS) entry which is preliminary data.</text>
</comment>
<feature type="non-terminal residue" evidence="1">
    <location>
        <position position="144"/>
    </location>
</feature>
<gene>
    <name evidence="1" type="ORF">LCGC14_2437480</name>
</gene>
<accession>A0A0F9C7H0</accession>
<dbReference type="GO" id="GO:0003676">
    <property type="term" value="F:nucleic acid binding"/>
    <property type="evidence" value="ECO:0007669"/>
    <property type="project" value="InterPro"/>
</dbReference>
<evidence type="ECO:0008006" key="2">
    <source>
        <dbReference type="Google" id="ProtNLM"/>
    </source>
</evidence>
<proteinExistence type="predicted"/>
<dbReference type="SUPFAM" id="SSF53335">
    <property type="entry name" value="S-adenosyl-L-methionine-dependent methyltransferases"/>
    <property type="match status" value="1"/>
</dbReference>
<name>A0A0F9C7H0_9ZZZZ</name>
<sequence>MVKIIHGDCIEVMEKLIAKGVKVDAIIVDPPYGTTQCKWDSIIPLEPMWECLKALRRERAAIIFMAGQPFTSSLIISNIAEFKYCWIWDKVTARGHLVAKKRPMAQHEDICVFYKKAPIYNPQMVDRPKEKIGRSCEYGRTTIV</sequence>
<dbReference type="PROSITE" id="PS00092">
    <property type="entry name" value="N6_MTASE"/>
    <property type="match status" value="1"/>
</dbReference>
<dbReference type="GO" id="GO:0008168">
    <property type="term" value="F:methyltransferase activity"/>
    <property type="evidence" value="ECO:0007669"/>
    <property type="project" value="InterPro"/>
</dbReference>
<organism evidence="1">
    <name type="scientific">marine sediment metagenome</name>
    <dbReference type="NCBI Taxonomy" id="412755"/>
    <lineage>
        <taxon>unclassified sequences</taxon>
        <taxon>metagenomes</taxon>
        <taxon>ecological metagenomes</taxon>
    </lineage>
</organism>
<reference evidence="1" key="1">
    <citation type="journal article" date="2015" name="Nature">
        <title>Complex archaea that bridge the gap between prokaryotes and eukaryotes.</title>
        <authorList>
            <person name="Spang A."/>
            <person name="Saw J.H."/>
            <person name="Jorgensen S.L."/>
            <person name="Zaremba-Niedzwiedzka K."/>
            <person name="Martijn J."/>
            <person name="Lind A.E."/>
            <person name="van Eijk R."/>
            <person name="Schleper C."/>
            <person name="Guy L."/>
            <person name="Ettema T.J."/>
        </authorList>
    </citation>
    <scope>NUCLEOTIDE SEQUENCE</scope>
</reference>
<dbReference type="InterPro" id="IPR029063">
    <property type="entry name" value="SAM-dependent_MTases_sf"/>
</dbReference>
<dbReference type="AlphaFoldDB" id="A0A0F9C7H0"/>
<dbReference type="InterPro" id="IPR002052">
    <property type="entry name" value="DNA_methylase_N6_adenine_CS"/>
</dbReference>